<sequence length="514" mass="55344">MSTPPFDVLTTTAAELQDRLKAGTLTSVEIITTYLGQIEKHNHAGAKLNAMINVAPRELVLKAAEKLDRERSSGKIRSPLHGLPIIVKDCFQFAPELGLKTTVGAVCFAEEKAKKNAELIEQLVEKGVIILGTANLSEFCGHKAENMSPGWSAVGGQTRSAYESGPPPEVPEPKTGLSAPCGGSSSGSAVGVSAGFAPLSLGTETGGSLNYPASKAGLYAMRPAHGSVSSEGVFRISRSFDAIGSMAKTPYDLSLLAESILTPEARAKLPENGYQDAMTGSWEGLRIGILPSTWGGEGPDHKSKWATTPVICKKEIYDGVTEKIKANGGFVVYPIEIPEAVYSNNTLKYKGLSQRQVADYEFNEVIQEFCDGFEDPKIRTSGDIIEYNKLHAEIAMPPPHTNQKDLITSHNSPLSANEAAEAYREINRKSGKDGMDMYMKENNVDIIVACSDCTLVIWASNAAYPAGTVPLGNLENGYPYGLFLLARAGREDLIFRFMSAFEATFPKVKGPRLE</sequence>
<evidence type="ECO:0000256" key="1">
    <source>
        <dbReference type="SAM" id="MobiDB-lite"/>
    </source>
</evidence>
<dbReference type="AlphaFoldDB" id="A0A2J6S7J9"/>
<protein>
    <submittedName>
        <fullName evidence="3">Amidase signature enzyme</fullName>
    </submittedName>
</protein>
<dbReference type="InterPro" id="IPR023631">
    <property type="entry name" value="Amidase_dom"/>
</dbReference>
<proteinExistence type="predicted"/>
<dbReference type="OrthoDB" id="566138at2759"/>
<dbReference type="PANTHER" id="PTHR42678:SF34">
    <property type="entry name" value="OS04G0183300 PROTEIN"/>
    <property type="match status" value="1"/>
</dbReference>
<dbReference type="Gene3D" id="3.90.1300.10">
    <property type="entry name" value="Amidase signature (AS) domain"/>
    <property type="match status" value="1"/>
</dbReference>
<accession>A0A2J6S7J9</accession>
<dbReference type="EMBL" id="KZ613939">
    <property type="protein sequence ID" value="PMD46731.1"/>
    <property type="molecule type" value="Genomic_DNA"/>
</dbReference>
<evidence type="ECO:0000313" key="3">
    <source>
        <dbReference type="EMBL" id="PMD46731.1"/>
    </source>
</evidence>
<feature type="region of interest" description="Disordered" evidence="1">
    <location>
        <begin position="151"/>
        <end position="182"/>
    </location>
</feature>
<name>A0A2J6S7J9_HYAVF</name>
<feature type="domain" description="Amidase" evidence="2">
    <location>
        <begin position="29"/>
        <end position="493"/>
    </location>
</feature>
<organism evidence="3 4">
    <name type="scientific">Hyaloscypha variabilis (strain UAMH 11265 / GT02V1 / F)</name>
    <name type="common">Meliniomyces variabilis</name>
    <dbReference type="NCBI Taxonomy" id="1149755"/>
    <lineage>
        <taxon>Eukaryota</taxon>
        <taxon>Fungi</taxon>
        <taxon>Dikarya</taxon>
        <taxon>Ascomycota</taxon>
        <taxon>Pezizomycotina</taxon>
        <taxon>Leotiomycetes</taxon>
        <taxon>Helotiales</taxon>
        <taxon>Hyaloscyphaceae</taxon>
        <taxon>Hyaloscypha</taxon>
        <taxon>Hyaloscypha variabilis</taxon>
    </lineage>
</organism>
<evidence type="ECO:0000313" key="4">
    <source>
        <dbReference type="Proteomes" id="UP000235786"/>
    </source>
</evidence>
<dbReference type="STRING" id="1149755.A0A2J6S7J9"/>
<dbReference type="PANTHER" id="PTHR42678">
    <property type="entry name" value="AMIDASE"/>
    <property type="match status" value="1"/>
</dbReference>
<dbReference type="Proteomes" id="UP000235786">
    <property type="component" value="Unassembled WGS sequence"/>
</dbReference>
<reference evidence="3 4" key="1">
    <citation type="submission" date="2016-04" db="EMBL/GenBank/DDBJ databases">
        <title>A degradative enzymes factory behind the ericoid mycorrhizal symbiosis.</title>
        <authorList>
            <consortium name="DOE Joint Genome Institute"/>
            <person name="Martino E."/>
            <person name="Morin E."/>
            <person name="Grelet G."/>
            <person name="Kuo A."/>
            <person name="Kohler A."/>
            <person name="Daghino S."/>
            <person name="Barry K."/>
            <person name="Choi C."/>
            <person name="Cichocki N."/>
            <person name="Clum A."/>
            <person name="Copeland A."/>
            <person name="Hainaut M."/>
            <person name="Haridas S."/>
            <person name="Labutti K."/>
            <person name="Lindquist E."/>
            <person name="Lipzen A."/>
            <person name="Khouja H.-R."/>
            <person name="Murat C."/>
            <person name="Ohm R."/>
            <person name="Olson A."/>
            <person name="Spatafora J."/>
            <person name="Veneault-Fourrey C."/>
            <person name="Henrissat B."/>
            <person name="Grigoriev I."/>
            <person name="Martin F."/>
            <person name="Perotto S."/>
        </authorList>
    </citation>
    <scope>NUCLEOTIDE SEQUENCE [LARGE SCALE GENOMIC DNA]</scope>
    <source>
        <strain evidence="3 4">F</strain>
    </source>
</reference>
<dbReference type="SUPFAM" id="SSF75304">
    <property type="entry name" value="Amidase signature (AS) enzymes"/>
    <property type="match status" value="1"/>
</dbReference>
<dbReference type="InterPro" id="IPR036928">
    <property type="entry name" value="AS_sf"/>
</dbReference>
<dbReference type="Pfam" id="PF01425">
    <property type="entry name" value="Amidase"/>
    <property type="match status" value="1"/>
</dbReference>
<keyword evidence="4" id="KW-1185">Reference proteome</keyword>
<gene>
    <name evidence="3" type="ORF">L207DRAFT_480652</name>
</gene>
<evidence type="ECO:0000259" key="2">
    <source>
        <dbReference type="Pfam" id="PF01425"/>
    </source>
</evidence>